<dbReference type="Pfam" id="PF00582">
    <property type="entry name" value="Usp"/>
    <property type="match status" value="1"/>
</dbReference>
<proteinExistence type="predicted"/>
<dbReference type="InterPro" id="IPR006016">
    <property type="entry name" value="UspA"/>
</dbReference>
<comment type="caution">
    <text evidence="2">The sequence shown here is derived from an EMBL/GenBank/DDBJ whole genome shotgun (WGS) entry which is preliminary data.</text>
</comment>
<dbReference type="SUPFAM" id="SSF52402">
    <property type="entry name" value="Adenine nucleotide alpha hydrolases-like"/>
    <property type="match status" value="1"/>
</dbReference>
<feature type="domain" description="UspA" evidence="1">
    <location>
        <begin position="127"/>
        <end position="265"/>
    </location>
</feature>
<organism evidence="2 3">
    <name type="scientific">Solirubrobacter deserti</name>
    <dbReference type="NCBI Taxonomy" id="2282478"/>
    <lineage>
        <taxon>Bacteria</taxon>
        <taxon>Bacillati</taxon>
        <taxon>Actinomycetota</taxon>
        <taxon>Thermoleophilia</taxon>
        <taxon>Solirubrobacterales</taxon>
        <taxon>Solirubrobacteraceae</taxon>
        <taxon>Solirubrobacter</taxon>
    </lineage>
</organism>
<evidence type="ECO:0000259" key="1">
    <source>
        <dbReference type="Pfam" id="PF00582"/>
    </source>
</evidence>
<protein>
    <submittedName>
        <fullName evidence="2">Universal stress protein</fullName>
    </submittedName>
</protein>
<dbReference type="Proteomes" id="UP001147700">
    <property type="component" value="Unassembled WGS sequence"/>
</dbReference>
<reference evidence="2" key="1">
    <citation type="submission" date="2022-10" db="EMBL/GenBank/DDBJ databases">
        <title>The WGS of Solirubrobacter sp. CPCC 204708.</title>
        <authorList>
            <person name="Jiang Z."/>
        </authorList>
    </citation>
    <scope>NUCLEOTIDE SEQUENCE</scope>
    <source>
        <strain evidence="2">CPCC 204708</strain>
    </source>
</reference>
<dbReference type="Gene3D" id="3.40.50.12370">
    <property type="match status" value="1"/>
</dbReference>
<dbReference type="RefSeq" id="WP_202953685.1">
    <property type="nucleotide sequence ID" value="NZ_JAPCID010000006.1"/>
</dbReference>
<dbReference type="EMBL" id="JAPCID010000006">
    <property type="protein sequence ID" value="MDA0136818.1"/>
    <property type="molecule type" value="Genomic_DNA"/>
</dbReference>
<accession>A0ABT4RE59</accession>
<sequence length="287" mass="29362">MQRVVLAACDEDRSPVAFARSVAPLLGARVVPVRVGSTGELAGVEPDAGGPAIVGVRVERAASAAAGLQRLIATDRPVLTVLGSAHDAPHGRVRVGGTVERVLHGACGAVAVVPRGYGERPLAAVGVGLLPTTDSRRALRAASALARAAGTPLSVLTVLRRSPDPADAARFAASLAPLKAPWERGDAASILRAAIEAAAREDEPELEVEPLVLVGDPTDTLLRASAQLDVLVLGSRAYGPPGVVLPGGAALGTLAGARCPVMVVPRADAGEDVRHPPRMRRRHPARA</sequence>
<keyword evidence="3" id="KW-1185">Reference proteome</keyword>
<evidence type="ECO:0000313" key="3">
    <source>
        <dbReference type="Proteomes" id="UP001147700"/>
    </source>
</evidence>
<evidence type="ECO:0000313" key="2">
    <source>
        <dbReference type="EMBL" id="MDA0136818.1"/>
    </source>
</evidence>
<name>A0ABT4RE59_9ACTN</name>
<gene>
    <name evidence="2" type="ORF">OJ962_04855</name>
</gene>